<reference evidence="1 2" key="1">
    <citation type="journal article" date="2018" name="Front. Microbiol.">
        <title>Hydrolytic Capabilities as a Key to Environmental Success: Chitinolytic and Cellulolytic Acidobacteria From Acidic Sub-arctic Soils and Boreal Peatlands.</title>
        <authorList>
            <person name="Belova S.E."/>
            <person name="Ravin N.V."/>
            <person name="Pankratov T.A."/>
            <person name="Rakitin A.L."/>
            <person name="Ivanova A.A."/>
            <person name="Beletsky A.V."/>
            <person name="Mardanov A.V."/>
            <person name="Sinninghe Damste J.S."/>
            <person name="Dedysh S.N."/>
        </authorList>
    </citation>
    <scope>NUCLEOTIDE SEQUENCE [LARGE SCALE GENOMIC DNA]</scope>
    <source>
        <strain evidence="1 2">SBC82</strain>
    </source>
</reference>
<protein>
    <submittedName>
        <fullName evidence="1">Uncharacterized protein</fullName>
    </submittedName>
</protein>
<dbReference type="KEGG" id="abas:ACPOL_6343"/>
<accession>A0A2Z5G9Q8</accession>
<evidence type="ECO:0000313" key="2">
    <source>
        <dbReference type="Proteomes" id="UP000253606"/>
    </source>
</evidence>
<keyword evidence="2" id="KW-1185">Reference proteome</keyword>
<name>A0A2Z5G9Q8_9BACT</name>
<proteinExistence type="predicted"/>
<organism evidence="1 2">
    <name type="scientific">Acidisarcina polymorpha</name>
    <dbReference type="NCBI Taxonomy" id="2211140"/>
    <lineage>
        <taxon>Bacteria</taxon>
        <taxon>Pseudomonadati</taxon>
        <taxon>Acidobacteriota</taxon>
        <taxon>Terriglobia</taxon>
        <taxon>Terriglobales</taxon>
        <taxon>Acidobacteriaceae</taxon>
        <taxon>Acidisarcina</taxon>
    </lineage>
</organism>
<evidence type="ECO:0000313" key="1">
    <source>
        <dbReference type="EMBL" id="AXC15577.1"/>
    </source>
</evidence>
<gene>
    <name evidence="1" type="ORF">ACPOL_6343</name>
</gene>
<dbReference type="AlphaFoldDB" id="A0A2Z5G9Q8"/>
<dbReference type="EMBL" id="CP030840">
    <property type="protein sequence ID" value="AXC15577.1"/>
    <property type="molecule type" value="Genomic_DNA"/>
</dbReference>
<sequence>MLKELEDHMAAVRALDGKSVDEPGIREVIERCLDFFERIEHLRSAGVIPSTILGRAFGNPLKRILADPRFAEMVKRNAPEYEEVLILAGKIS</sequence>
<dbReference type="Proteomes" id="UP000253606">
    <property type="component" value="Chromosome"/>
</dbReference>